<accession>A0A2T1LXI7</accession>
<proteinExistence type="predicted"/>
<evidence type="ECO:0000313" key="2">
    <source>
        <dbReference type="Proteomes" id="UP000239001"/>
    </source>
</evidence>
<reference evidence="1 2" key="1">
    <citation type="submission" date="2018-03" db="EMBL/GenBank/DDBJ databases">
        <title>The ancient ancestry and fast evolution of plastids.</title>
        <authorList>
            <person name="Moore K.R."/>
            <person name="Magnabosco C."/>
            <person name="Momper L."/>
            <person name="Gold D.A."/>
            <person name="Bosak T."/>
            <person name="Fournier G.P."/>
        </authorList>
    </citation>
    <scope>NUCLEOTIDE SEQUENCE [LARGE SCALE GENOMIC DNA]</scope>
    <source>
        <strain evidence="1 2">CCALA 016</strain>
    </source>
</reference>
<protein>
    <submittedName>
        <fullName evidence="1">Uncharacterized protein</fullName>
    </submittedName>
</protein>
<dbReference type="Proteomes" id="UP000239001">
    <property type="component" value="Unassembled WGS sequence"/>
</dbReference>
<dbReference type="EMBL" id="PXOH01000012">
    <property type="protein sequence ID" value="PSF36823.1"/>
    <property type="molecule type" value="Genomic_DNA"/>
</dbReference>
<comment type="caution">
    <text evidence="1">The sequence shown here is derived from an EMBL/GenBank/DDBJ whole genome shotgun (WGS) entry which is preliminary data.</text>
</comment>
<keyword evidence="2" id="KW-1185">Reference proteome</keyword>
<sequence length="175" mass="20122">MTWIFSLSAECGSVSLDAEKFSQYFDQISFVLSNGTRSQCYANIFQDLEENWWCRVCCEQISEIGINTPETAYLMTELGILLYQHLQSAPDFRYALVGVEVDEFRTYSELIEDSSILSFPGLVLAETIWNEMNKPSAFRTFSLGYVWKPYEGEVYKPLLVSSVLKNKLNELLVMK</sequence>
<evidence type="ECO:0000313" key="1">
    <source>
        <dbReference type="EMBL" id="PSF36823.1"/>
    </source>
</evidence>
<organism evidence="1 2">
    <name type="scientific">Aphanothece hegewaldii CCALA 016</name>
    <dbReference type="NCBI Taxonomy" id="2107694"/>
    <lineage>
        <taxon>Bacteria</taxon>
        <taxon>Bacillati</taxon>
        <taxon>Cyanobacteriota</taxon>
        <taxon>Cyanophyceae</taxon>
        <taxon>Oscillatoriophycideae</taxon>
        <taxon>Chroococcales</taxon>
        <taxon>Aphanothecaceae</taxon>
        <taxon>Aphanothece</taxon>
    </lineage>
</organism>
<dbReference type="OrthoDB" id="454565at2"/>
<gene>
    <name evidence="1" type="ORF">C7H19_12720</name>
</gene>
<reference evidence="1 2" key="2">
    <citation type="submission" date="2018-03" db="EMBL/GenBank/DDBJ databases">
        <authorList>
            <person name="Keele B.F."/>
        </authorList>
    </citation>
    <scope>NUCLEOTIDE SEQUENCE [LARGE SCALE GENOMIC DNA]</scope>
    <source>
        <strain evidence="1 2">CCALA 016</strain>
    </source>
</reference>
<dbReference type="RefSeq" id="WP_106457254.1">
    <property type="nucleotide sequence ID" value="NZ_PXOH01000012.1"/>
</dbReference>
<dbReference type="AlphaFoldDB" id="A0A2T1LXI7"/>
<name>A0A2T1LXI7_9CHRO</name>